<keyword evidence="2" id="KW-0560">Oxidoreductase</keyword>
<evidence type="ECO:0000256" key="4">
    <source>
        <dbReference type="ARBA" id="ARBA00023014"/>
    </source>
</evidence>
<protein>
    <submittedName>
        <fullName evidence="6">Hydrogenase iron-sulfur subunit</fullName>
    </submittedName>
</protein>
<sequence>MSRLPQIMVISCRFGWGYQGPRDQIAAGVQAWEQVVCCGSIEPEALLEPLRMGVDGVLIFACTRGECHFQEGEWQCLKRVTLLQALLDAHGIDPRRLTIHFGNDPTGESIASLVQEFTERLKAL</sequence>
<dbReference type="AlphaFoldDB" id="A0AAW4LDW5"/>
<dbReference type="EMBL" id="JAHCVJ010000005">
    <property type="protein sequence ID" value="MBT0665336.1"/>
    <property type="molecule type" value="Genomic_DNA"/>
</dbReference>
<dbReference type="Pfam" id="PF02662">
    <property type="entry name" value="FlpD"/>
    <property type="match status" value="1"/>
</dbReference>
<dbReference type="GO" id="GO:0051536">
    <property type="term" value="F:iron-sulfur cluster binding"/>
    <property type="evidence" value="ECO:0007669"/>
    <property type="project" value="UniProtKB-KW"/>
</dbReference>
<evidence type="ECO:0000313" key="7">
    <source>
        <dbReference type="Proteomes" id="UP000811899"/>
    </source>
</evidence>
<dbReference type="Proteomes" id="UP000811899">
    <property type="component" value="Unassembled WGS sequence"/>
</dbReference>
<keyword evidence="3" id="KW-0408">Iron</keyword>
<dbReference type="InterPro" id="IPR003813">
    <property type="entry name" value="MvhD/FlpD"/>
</dbReference>
<evidence type="ECO:0000256" key="2">
    <source>
        <dbReference type="ARBA" id="ARBA00023002"/>
    </source>
</evidence>
<evidence type="ECO:0000256" key="3">
    <source>
        <dbReference type="ARBA" id="ARBA00023004"/>
    </source>
</evidence>
<keyword evidence="1" id="KW-0479">Metal-binding</keyword>
<accession>A0AAW4LDW5</accession>
<proteinExistence type="predicted"/>
<keyword evidence="4" id="KW-0411">Iron-sulfur</keyword>
<dbReference type="GO" id="GO:0046872">
    <property type="term" value="F:metal ion binding"/>
    <property type="evidence" value="ECO:0007669"/>
    <property type="project" value="UniProtKB-KW"/>
</dbReference>
<dbReference type="GO" id="GO:0016491">
    <property type="term" value="F:oxidoreductase activity"/>
    <property type="evidence" value="ECO:0007669"/>
    <property type="project" value="UniProtKB-KW"/>
</dbReference>
<feature type="domain" description="F420-non-reducing hydrogenase iron-sulfur subunit D" evidence="5">
    <location>
        <begin position="34"/>
        <end position="124"/>
    </location>
</feature>
<gene>
    <name evidence="6" type="ORF">KI809_13600</name>
</gene>
<evidence type="ECO:0000259" key="5">
    <source>
        <dbReference type="Pfam" id="PF02662"/>
    </source>
</evidence>
<name>A0AAW4LDW5_9BACT</name>
<comment type="caution">
    <text evidence="6">The sequence shown here is derived from an EMBL/GenBank/DDBJ whole genome shotgun (WGS) entry which is preliminary data.</text>
</comment>
<reference evidence="6 7" key="1">
    <citation type="submission" date="2021-05" db="EMBL/GenBank/DDBJ databases">
        <title>The draft genome of Geobacter pelophilus DSM 12255.</title>
        <authorList>
            <person name="Xu Z."/>
            <person name="Masuda Y."/>
            <person name="Itoh H."/>
            <person name="Senoo K."/>
        </authorList>
    </citation>
    <scope>NUCLEOTIDE SEQUENCE [LARGE SCALE GENOMIC DNA]</scope>
    <source>
        <strain evidence="6 7">DSM 12255</strain>
    </source>
</reference>
<evidence type="ECO:0000256" key="1">
    <source>
        <dbReference type="ARBA" id="ARBA00022723"/>
    </source>
</evidence>
<organism evidence="6 7">
    <name type="scientific">Geoanaerobacter pelophilus</name>
    <dbReference type="NCBI Taxonomy" id="60036"/>
    <lineage>
        <taxon>Bacteria</taxon>
        <taxon>Pseudomonadati</taxon>
        <taxon>Thermodesulfobacteriota</taxon>
        <taxon>Desulfuromonadia</taxon>
        <taxon>Geobacterales</taxon>
        <taxon>Geobacteraceae</taxon>
        <taxon>Geoanaerobacter</taxon>
    </lineage>
</organism>
<dbReference type="RefSeq" id="WP_214172103.1">
    <property type="nucleotide sequence ID" value="NZ_JAHCVJ010000005.1"/>
</dbReference>
<evidence type="ECO:0000313" key="6">
    <source>
        <dbReference type="EMBL" id="MBT0665336.1"/>
    </source>
</evidence>
<keyword evidence="7" id="KW-1185">Reference proteome</keyword>